<comment type="caution">
    <text evidence="1">The sequence shown here is derived from an EMBL/GenBank/DDBJ whole genome shotgun (WGS) entry which is preliminary data.</text>
</comment>
<organism evidence="1 2">
    <name type="scientific">Brevundimonas bullata</name>
    <dbReference type="NCBI Taxonomy" id="13160"/>
    <lineage>
        <taxon>Bacteria</taxon>
        <taxon>Pseudomonadati</taxon>
        <taxon>Pseudomonadota</taxon>
        <taxon>Alphaproteobacteria</taxon>
        <taxon>Caulobacterales</taxon>
        <taxon>Caulobacteraceae</taxon>
        <taxon>Brevundimonas</taxon>
    </lineage>
</organism>
<evidence type="ECO:0000313" key="1">
    <source>
        <dbReference type="EMBL" id="MBB4796664.1"/>
    </source>
</evidence>
<dbReference type="RefSeq" id="WP_184266417.1">
    <property type="nucleotide sequence ID" value="NZ_JACHKY010000001.1"/>
</dbReference>
<dbReference type="Proteomes" id="UP000539957">
    <property type="component" value="Unassembled WGS sequence"/>
</dbReference>
<name>A0A7W7ILQ2_9CAUL</name>
<gene>
    <name evidence="1" type="ORF">HNP32_000378</name>
</gene>
<dbReference type="AlphaFoldDB" id="A0A7W7ILQ2"/>
<dbReference type="EMBL" id="JACHKY010000001">
    <property type="protein sequence ID" value="MBB4796664.1"/>
    <property type="molecule type" value="Genomic_DNA"/>
</dbReference>
<proteinExistence type="predicted"/>
<evidence type="ECO:0000313" key="2">
    <source>
        <dbReference type="Proteomes" id="UP000539957"/>
    </source>
</evidence>
<reference evidence="1 2" key="1">
    <citation type="submission" date="2020-08" db="EMBL/GenBank/DDBJ databases">
        <title>Functional genomics of gut bacteria from endangered species of beetles.</title>
        <authorList>
            <person name="Carlos-Shanley C."/>
        </authorList>
    </citation>
    <scope>NUCLEOTIDE SEQUENCE [LARGE SCALE GENOMIC DNA]</scope>
    <source>
        <strain evidence="1 2">S00123</strain>
    </source>
</reference>
<protein>
    <submittedName>
        <fullName evidence="1">Uncharacterized protein</fullName>
    </submittedName>
</protein>
<sequence length="373" mass="42030">MTDRAVRNLEHLRRSASTARVLNLLKVYDEHGETDDWAERPMFRTPALNTSLIIKHRLRRNETDSFPGRRQVATKVVVPIDSADLKTGGRFVFVNQIGFERAMQEAFGIQADHPDLRTLRLMDQLPSLDPFLLREQLRRGEVDAAPCYFALSEADLEKMLTFVQAEIEPLVTLSMGGGVAAVGSTARMATKILSNAPGDRLEALRATLRLEPEQYQEGVFCWKGFLYYKWTLASLMADIVHVADEVGTVKPVGPSDRAAKEYIDRGRSVLRGRIMKTCEEVSRTLRYYDDAYAGLTRDGKPLAFRDFLLEAPALFARLGDQLGAVQHIVSFWRFRFGPKAPPVGVDELIDIFMDFETGLMGREIDAYDPRDAA</sequence>
<accession>A0A7W7ILQ2</accession>
<keyword evidence="2" id="KW-1185">Reference proteome</keyword>